<reference evidence="3" key="1">
    <citation type="submission" date="2021-03" db="EMBL/GenBank/DDBJ databases">
        <authorList>
            <person name="Li Z."/>
            <person name="Yang C."/>
        </authorList>
    </citation>
    <scope>NUCLEOTIDE SEQUENCE</scope>
    <source>
        <strain evidence="3">Dzin_1.0</strain>
        <tissue evidence="3">Leaf</tissue>
    </source>
</reference>
<evidence type="ECO:0000313" key="4">
    <source>
        <dbReference type="Proteomes" id="UP001085076"/>
    </source>
</evidence>
<dbReference type="InterPro" id="IPR032698">
    <property type="entry name" value="SirB1_N"/>
</dbReference>
<comment type="caution">
    <text evidence="3">The sequence shown here is derived from an EMBL/GenBank/DDBJ whole genome shotgun (WGS) entry which is preliminary data.</text>
</comment>
<keyword evidence="4" id="KW-1185">Reference proteome</keyword>
<feature type="domain" description="Protein SirB1 N-terminal" evidence="2">
    <location>
        <begin position="126"/>
        <end position="204"/>
    </location>
</feature>
<dbReference type="Pfam" id="PF13369">
    <property type="entry name" value="Transglut_core2"/>
    <property type="match status" value="1"/>
</dbReference>
<dbReference type="PANTHER" id="PTHR31350">
    <property type="entry name" value="SI:DKEY-261L7.2"/>
    <property type="match status" value="1"/>
</dbReference>
<organism evidence="3 4">
    <name type="scientific">Dioscorea zingiberensis</name>
    <dbReference type="NCBI Taxonomy" id="325984"/>
    <lineage>
        <taxon>Eukaryota</taxon>
        <taxon>Viridiplantae</taxon>
        <taxon>Streptophyta</taxon>
        <taxon>Embryophyta</taxon>
        <taxon>Tracheophyta</taxon>
        <taxon>Spermatophyta</taxon>
        <taxon>Magnoliopsida</taxon>
        <taxon>Liliopsida</taxon>
        <taxon>Dioscoreales</taxon>
        <taxon>Dioscoreaceae</taxon>
        <taxon>Dioscorea</taxon>
    </lineage>
</organism>
<accession>A0A9D5CRC6</accession>
<dbReference type="EMBL" id="JAGGNH010000003">
    <property type="protein sequence ID" value="KAJ0977527.1"/>
    <property type="molecule type" value="Genomic_DNA"/>
</dbReference>
<name>A0A9D5CRC6_9LILI</name>
<evidence type="ECO:0000313" key="3">
    <source>
        <dbReference type="EMBL" id="KAJ0977527.1"/>
    </source>
</evidence>
<dbReference type="PANTHER" id="PTHR31350:SF29">
    <property type="entry name" value="PROTEIN SIRB1 N-TERMINAL DOMAIN-CONTAINING PROTEIN"/>
    <property type="match status" value="1"/>
</dbReference>
<gene>
    <name evidence="3" type="ORF">J5N97_013001</name>
</gene>
<reference evidence="3" key="2">
    <citation type="journal article" date="2022" name="Hortic Res">
        <title>The genome of Dioscorea zingiberensis sheds light on the biosynthesis, origin and evolution of the medicinally important diosgenin saponins.</title>
        <authorList>
            <person name="Li Y."/>
            <person name="Tan C."/>
            <person name="Li Z."/>
            <person name="Guo J."/>
            <person name="Li S."/>
            <person name="Chen X."/>
            <person name="Wang C."/>
            <person name="Dai X."/>
            <person name="Yang H."/>
            <person name="Song W."/>
            <person name="Hou L."/>
            <person name="Xu J."/>
            <person name="Tong Z."/>
            <person name="Xu A."/>
            <person name="Yuan X."/>
            <person name="Wang W."/>
            <person name="Yang Q."/>
            <person name="Chen L."/>
            <person name="Sun Z."/>
            <person name="Wang K."/>
            <person name="Pan B."/>
            <person name="Chen J."/>
            <person name="Bao Y."/>
            <person name="Liu F."/>
            <person name="Qi X."/>
            <person name="Gang D.R."/>
            <person name="Wen J."/>
            <person name="Li J."/>
        </authorList>
    </citation>
    <scope>NUCLEOTIDE SEQUENCE</scope>
    <source>
        <strain evidence="3">Dzin_1.0</strain>
    </source>
</reference>
<evidence type="ECO:0000256" key="1">
    <source>
        <dbReference type="SAM" id="MobiDB-lite"/>
    </source>
</evidence>
<evidence type="ECO:0000259" key="2">
    <source>
        <dbReference type="Pfam" id="PF13369"/>
    </source>
</evidence>
<dbReference type="AlphaFoldDB" id="A0A9D5CRC6"/>
<dbReference type="Proteomes" id="UP001085076">
    <property type="component" value="Miscellaneous, Linkage group lg03"/>
</dbReference>
<feature type="region of interest" description="Disordered" evidence="1">
    <location>
        <begin position="1"/>
        <end position="24"/>
    </location>
</feature>
<dbReference type="OrthoDB" id="611769at2759"/>
<protein>
    <recommendedName>
        <fullName evidence="2">Protein SirB1 N-terminal domain-containing protein</fullName>
    </recommendedName>
</protein>
<sequence>MSCGSWMAAPSPLKLSPPSPLQRNKNGVSSSFLCCGHRSDQKSRAADLALSILHDSLEASGIDTKHARAAREGFCEQIGRLTEINGDTSIAISKGPDLARTALFIAAEDDSLVSHSSVPLPVEAFIERLDDLSMGFCPLYMPPSHSPPEVFLANLERYFYVHKGFHRPNVMSDSRALYLHSVLTCRLGSAVMLSLIYSEMLKMLRICGFLDFDVEIYFPHDLLSLPRGYHKQKSKLSDQPHIMTAKSLLVEILRDLKDAFWPFQYNKSNSLFLRAAYAANHVRGPSFASESYSEPCSNVSGLEIASAKAAQHRIGRGVWTSVRFGDMRRALAACERLILLAADYHDLRDYAVLLYHCGHYEECLHYLKLYKSSKSQGMHIKRSQTSMDEEIEEDAVEKMMARVILILGEEGWGKQTVSNSYWGDNSEPW</sequence>
<proteinExistence type="predicted"/>